<accession>A0A151GIJ7</accession>
<evidence type="ECO:0000313" key="5">
    <source>
        <dbReference type="Proteomes" id="UP000076580"/>
    </source>
</evidence>
<feature type="compositionally biased region" description="Polar residues" evidence="2">
    <location>
        <begin position="280"/>
        <end position="295"/>
    </location>
</feature>
<dbReference type="PROSITE" id="PS50157">
    <property type="entry name" value="ZINC_FINGER_C2H2_2"/>
    <property type="match status" value="1"/>
</dbReference>
<feature type="region of interest" description="Disordered" evidence="2">
    <location>
        <begin position="194"/>
        <end position="215"/>
    </location>
</feature>
<dbReference type="InterPro" id="IPR013087">
    <property type="entry name" value="Znf_C2H2_type"/>
</dbReference>
<dbReference type="STRING" id="98403.A0A151GIJ7"/>
<keyword evidence="1" id="KW-0479">Metal-binding</keyword>
<dbReference type="AlphaFoldDB" id="A0A151GIJ7"/>
<comment type="caution">
    <text evidence="4">The sequence shown here is derived from an EMBL/GenBank/DDBJ whole genome shotgun (WGS) entry which is preliminary data.</text>
</comment>
<sequence length="463" mass="50304">MTLDTSRQQRFGPPLNFNYAAHAQAPVFSNPWSSNSSPSHSSAAASHPLYAVSHHHQHSIGSHAGMVTIKDRVGSGSASAMAAYGPMAPSAGRFDTFVFVLGTKQTDNLPGMHQDIMGMSRLQTTSASYGDPSYATTAPRVSSHGGHFAASSAAPYEAMGYAPAPVRSTAFSISSEADPVRRFTHQQSVTLPLCHAPHRPTDVDPRGILPQPDDRRSFADALDASQGMLAMSQDTPRNIYGSRDNDRSSVDSYPFPSTHSTSSSISSSNLSSYYGDSVSEYSTAGSDMESANSRTLPRPPSLMSSQIPPVPQSMMGQFSAKMLSSAQKKHKCKVCDKRFTRPSSLQTHMYSHTGEKRTSTVPYPFRPLLTVCFKHLHAKWRGVVDTSPSCRTCGGTARYTAARLRPKPAPRTTTRTRPGRMGHDDGHHAFLSAPPCMLDSRVIWSRSQQASVGGCRQRRQRRI</sequence>
<feature type="domain" description="C2H2-type" evidence="3">
    <location>
        <begin position="330"/>
        <end position="357"/>
    </location>
</feature>
<dbReference type="Pfam" id="PF12874">
    <property type="entry name" value="zf-met"/>
    <property type="match status" value="1"/>
</dbReference>
<feature type="region of interest" description="Disordered" evidence="2">
    <location>
        <begin position="406"/>
        <end position="427"/>
    </location>
</feature>
<evidence type="ECO:0000259" key="3">
    <source>
        <dbReference type="PROSITE" id="PS50157"/>
    </source>
</evidence>
<dbReference type="Gene3D" id="3.30.160.60">
    <property type="entry name" value="Classic Zinc Finger"/>
    <property type="match status" value="1"/>
</dbReference>
<dbReference type="SUPFAM" id="SSF57667">
    <property type="entry name" value="beta-beta-alpha zinc fingers"/>
    <property type="match status" value="1"/>
</dbReference>
<dbReference type="RefSeq" id="XP_040656204.1">
    <property type="nucleotide sequence ID" value="XM_040801171.1"/>
</dbReference>
<dbReference type="Proteomes" id="UP000076580">
    <property type="component" value="Chromosome 02"/>
</dbReference>
<keyword evidence="1" id="KW-0863">Zinc-finger</keyword>
<evidence type="ECO:0000256" key="2">
    <source>
        <dbReference type="SAM" id="MobiDB-lite"/>
    </source>
</evidence>
<keyword evidence="5" id="KW-1185">Reference proteome</keyword>
<evidence type="ECO:0000256" key="1">
    <source>
        <dbReference type="PROSITE-ProRule" id="PRU00042"/>
    </source>
</evidence>
<dbReference type="GO" id="GO:0008270">
    <property type="term" value="F:zinc ion binding"/>
    <property type="evidence" value="ECO:0007669"/>
    <property type="project" value="UniProtKB-KW"/>
</dbReference>
<dbReference type="SMART" id="SM00355">
    <property type="entry name" value="ZnF_C2H2"/>
    <property type="match status" value="1"/>
</dbReference>
<dbReference type="GeneID" id="63716501"/>
<evidence type="ECO:0000313" key="4">
    <source>
        <dbReference type="EMBL" id="KYK56852.1"/>
    </source>
</evidence>
<dbReference type="PROSITE" id="PS00028">
    <property type="entry name" value="ZINC_FINGER_C2H2_1"/>
    <property type="match status" value="1"/>
</dbReference>
<keyword evidence="1" id="KW-0862">Zinc</keyword>
<organism evidence="4 5">
    <name type="scientific">Drechmeria coniospora</name>
    <name type="common">Nematophagous fungus</name>
    <name type="synonym">Meria coniospora</name>
    <dbReference type="NCBI Taxonomy" id="98403"/>
    <lineage>
        <taxon>Eukaryota</taxon>
        <taxon>Fungi</taxon>
        <taxon>Dikarya</taxon>
        <taxon>Ascomycota</taxon>
        <taxon>Pezizomycotina</taxon>
        <taxon>Sordariomycetes</taxon>
        <taxon>Hypocreomycetidae</taxon>
        <taxon>Hypocreales</taxon>
        <taxon>Ophiocordycipitaceae</taxon>
        <taxon>Drechmeria</taxon>
    </lineage>
</organism>
<feature type="compositionally biased region" description="Low complexity" evidence="2">
    <location>
        <begin position="252"/>
        <end position="279"/>
    </location>
</feature>
<protein>
    <submittedName>
        <fullName evidence="4">C2H2 finger domain protein FlbC</fullName>
    </submittedName>
</protein>
<dbReference type="InParanoid" id="A0A151GIJ7"/>
<gene>
    <name evidence="4" type="ORF">DCS_03858</name>
</gene>
<proteinExistence type="predicted"/>
<feature type="region of interest" description="Disordered" evidence="2">
    <location>
        <begin position="229"/>
        <end position="311"/>
    </location>
</feature>
<dbReference type="InterPro" id="IPR036236">
    <property type="entry name" value="Znf_C2H2_sf"/>
</dbReference>
<reference evidence="4 5" key="1">
    <citation type="journal article" date="2016" name="Sci. Rep.">
        <title>Insights into Adaptations to a Near-Obligate Nematode Endoparasitic Lifestyle from the Finished Genome of Drechmeria coniospora.</title>
        <authorList>
            <person name="Zhang L."/>
            <person name="Zhou Z."/>
            <person name="Guo Q."/>
            <person name="Fokkens L."/>
            <person name="Miskei M."/>
            <person name="Pocsi I."/>
            <person name="Zhang W."/>
            <person name="Chen M."/>
            <person name="Wang L."/>
            <person name="Sun Y."/>
            <person name="Donzelli B.G."/>
            <person name="Gibson D.M."/>
            <person name="Nelson D.R."/>
            <person name="Luo J.G."/>
            <person name="Rep M."/>
            <person name="Liu H."/>
            <person name="Yang S."/>
            <person name="Wang J."/>
            <person name="Krasnoff S.B."/>
            <person name="Xu Y."/>
            <person name="Molnar I."/>
            <person name="Lin M."/>
        </authorList>
    </citation>
    <scope>NUCLEOTIDE SEQUENCE [LARGE SCALE GENOMIC DNA]</scope>
    <source>
        <strain evidence="4 5">ARSEF 6962</strain>
    </source>
</reference>
<dbReference type="EMBL" id="LAYC01000002">
    <property type="protein sequence ID" value="KYK56852.1"/>
    <property type="molecule type" value="Genomic_DNA"/>
</dbReference>
<dbReference type="FunFam" id="3.30.160.60:FF:000793">
    <property type="entry name" value="C2H2 finger domain protein FlbC"/>
    <property type="match status" value="1"/>
</dbReference>
<name>A0A151GIJ7_DRECN</name>